<protein>
    <submittedName>
        <fullName evidence="3">Uncharacterized protein</fullName>
    </submittedName>
</protein>
<name>A0A7S1G7W5_9STRA</name>
<proteinExistence type="predicted"/>
<dbReference type="EMBL" id="HBFS01010600">
    <property type="protein sequence ID" value="CAD8914065.1"/>
    <property type="molecule type" value="Transcribed_RNA"/>
</dbReference>
<keyword evidence="1" id="KW-0175">Coiled coil</keyword>
<organism evidence="3">
    <name type="scientific">Bicosoecida sp. CB-2014</name>
    <dbReference type="NCBI Taxonomy" id="1486930"/>
    <lineage>
        <taxon>Eukaryota</taxon>
        <taxon>Sar</taxon>
        <taxon>Stramenopiles</taxon>
        <taxon>Bigyra</taxon>
        <taxon>Opalozoa</taxon>
        <taxon>Bicosoecida</taxon>
    </lineage>
</organism>
<accession>A0A7S1G7W5</accession>
<evidence type="ECO:0000313" key="3">
    <source>
        <dbReference type="EMBL" id="CAD8914065.1"/>
    </source>
</evidence>
<evidence type="ECO:0000256" key="1">
    <source>
        <dbReference type="SAM" id="Coils"/>
    </source>
</evidence>
<dbReference type="AlphaFoldDB" id="A0A7S1G7W5"/>
<dbReference type="PANTHER" id="PTHR35381:SF1">
    <property type="entry name" value="EF-HAND DOMAIN-CONTAINING PROTEIN"/>
    <property type="match status" value="1"/>
</dbReference>
<reference evidence="3" key="1">
    <citation type="submission" date="2021-01" db="EMBL/GenBank/DDBJ databases">
        <authorList>
            <person name="Corre E."/>
            <person name="Pelletier E."/>
            <person name="Niang G."/>
            <person name="Scheremetjew M."/>
            <person name="Finn R."/>
            <person name="Kale V."/>
            <person name="Holt S."/>
            <person name="Cochrane G."/>
            <person name="Meng A."/>
            <person name="Brown T."/>
            <person name="Cohen L."/>
        </authorList>
    </citation>
    <scope>NUCLEOTIDE SEQUENCE</scope>
    <source>
        <strain evidence="3">Ms1</strain>
    </source>
</reference>
<dbReference type="PANTHER" id="PTHR35381">
    <property type="entry name" value="EF-HAND DOMAIN-CONTAINING PROTEIN"/>
    <property type="match status" value="1"/>
</dbReference>
<sequence>MASAGSPDAAQRSVVRGEQLFAKAKALQAKLEEKRKEMPVACTFKPQLVTKRAETPKTGKSRFDRLYEAGVASQNKLAEKRAEAEAATPSFKPKLIAKSADAAKTTRAGGNVFSSLYTRGVQQRMRQDEAVAAAADPETTFSPATNANKGKKVTKKVRGARRRLYDADKLKAKEAELEALREAQLKESCTFVPKTNAAAASLSPADKAKRTAVYDKLFADAKKTEAKIAAAKAAAEAAEAAALTFTPAINRSGAKGSSPVSKARAGAVGDRLFRSGVESRARREEASAASGMEGCTFKPQISKASAERAAKARASEGAASVHDRLFQEAAAKPKRSDAGEPKIAWETLLRPEGEAAPTVKPIQLTPGQQAKFDRLYREHAERAAKLPASASASAFEPRPDWELLLRDESASVSTERATTAGPVDEATAAKRDAFYNRLFEEAKTRAAAAAEADAAVPAKRTPSKAEAAKAVAASDRLYKTELKGHAAADMEAAAAEAQAVMLRNCWHATLRTEHPVATMTVPVEAV</sequence>
<feature type="region of interest" description="Disordered" evidence="2">
    <location>
        <begin position="134"/>
        <end position="153"/>
    </location>
</feature>
<evidence type="ECO:0000256" key="2">
    <source>
        <dbReference type="SAM" id="MobiDB-lite"/>
    </source>
</evidence>
<feature type="coiled-coil region" evidence="1">
    <location>
        <begin position="214"/>
        <end position="241"/>
    </location>
</feature>
<gene>
    <name evidence="3" type="ORF">BSP0115_LOCUS7317</name>
</gene>
<feature type="compositionally biased region" description="Polar residues" evidence="2">
    <location>
        <begin position="139"/>
        <end position="148"/>
    </location>
</feature>